<dbReference type="STRING" id="946122.A0A0C2WYJ9"/>
<organism evidence="10 11">
    <name type="scientific">Amanita muscaria (strain Koide BX008)</name>
    <dbReference type="NCBI Taxonomy" id="946122"/>
    <lineage>
        <taxon>Eukaryota</taxon>
        <taxon>Fungi</taxon>
        <taxon>Dikarya</taxon>
        <taxon>Basidiomycota</taxon>
        <taxon>Agaricomycotina</taxon>
        <taxon>Agaricomycetes</taxon>
        <taxon>Agaricomycetidae</taxon>
        <taxon>Agaricales</taxon>
        <taxon>Pluteineae</taxon>
        <taxon>Amanitaceae</taxon>
        <taxon>Amanita</taxon>
    </lineage>
</organism>
<dbReference type="GO" id="GO:0005524">
    <property type="term" value="F:ATP binding"/>
    <property type="evidence" value="ECO:0007669"/>
    <property type="project" value="UniProtKB-UniRule"/>
</dbReference>
<dbReference type="GO" id="GO:0003777">
    <property type="term" value="F:microtubule motor activity"/>
    <property type="evidence" value="ECO:0007669"/>
    <property type="project" value="InterPro"/>
</dbReference>
<feature type="compositionally biased region" description="Acidic residues" evidence="8">
    <location>
        <begin position="450"/>
        <end position="460"/>
    </location>
</feature>
<dbReference type="HOGENOM" id="CLU_001485_34_0_1"/>
<dbReference type="FunCoup" id="A0A0C2WYJ9">
    <property type="interactions" value="216"/>
</dbReference>
<feature type="compositionally biased region" description="Polar residues" evidence="8">
    <location>
        <begin position="1"/>
        <end position="10"/>
    </location>
</feature>
<keyword evidence="6" id="KW-0493">Microtubule</keyword>
<dbReference type="InterPro" id="IPR027417">
    <property type="entry name" value="P-loop_NTPase"/>
</dbReference>
<feature type="region of interest" description="Disordered" evidence="8">
    <location>
        <begin position="160"/>
        <end position="180"/>
    </location>
</feature>
<feature type="region of interest" description="Disordered" evidence="8">
    <location>
        <begin position="235"/>
        <end position="260"/>
    </location>
</feature>
<evidence type="ECO:0000256" key="2">
    <source>
        <dbReference type="ARBA" id="ARBA00022840"/>
    </source>
</evidence>
<keyword evidence="11" id="KW-1185">Reference proteome</keyword>
<keyword evidence="2 5" id="KW-0067">ATP-binding</keyword>
<evidence type="ECO:0000313" key="11">
    <source>
        <dbReference type="Proteomes" id="UP000054549"/>
    </source>
</evidence>
<dbReference type="InterPro" id="IPR027640">
    <property type="entry name" value="Kinesin-like_fam"/>
</dbReference>
<evidence type="ECO:0000256" key="5">
    <source>
        <dbReference type="PROSITE-ProRule" id="PRU00283"/>
    </source>
</evidence>
<feature type="region of interest" description="Disordered" evidence="8">
    <location>
        <begin position="439"/>
        <end position="496"/>
    </location>
</feature>
<evidence type="ECO:0000256" key="4">
    <source>
        <dbReference type="ARBA" id="ARBA00023175"/>
    </source>
</evidence>
<feature type="coiled-coil region" evidence="7">
    <location>
        <begin position="790"/>
        <end position="827"/>
    </location>
</feature>
<dbReference type="GO" id="GO:0008017">
    <property type="term" value="F:microtubule binding"/>
    <property type="evidence" value="ECO:0007669"/>
    <property type="project" value="InterPro"/>
</dbReference>
<dbReference type="InterPro" id="IPR001752">
    <property type="entry name" value="Kinesin_motor_dom"/>
</dbReference>
<dbReference type="GO" id="GO:0007018">
    <property type="term" value="P:microtubule-based movement"/>
    <property type="evidence" value="ECO:0007669"/>
    <property type="project" value="InterPro"/>
</dbReference>
<proteinExistence type="inferred from homology"/>
<evidence type="ECO:0000256" key="7">
    <source>
        <dbReference type="SAM" id="Coils"/>
    </source>
</evidence>
<dbReference type="SUPFAM" id="SSF52540">
    <property type="entry name" value="P-loop containing nucleoside triphosphate hydrolases"/>
    <property type="match status" value="1"/>
</dbReference>
<evidence type="ECO:0000256" key="8">
    <source>
        <dbReference type="SAM" id="MobiDB-lite"/>
    </source>
</evidence>
<protein>
    <recommendedName>
        <fullName evidence="6">Kinesin-like protein</fullName>
    </recommendedName>
</protein>
<gene>
    <name evidence="10" type="ORF">M378DRAFT_185909</name>
</gene>
<dbReference type="InterPro" id="IPR036961">
    <property type="entry name" value="Kinesin_motor_dom_sf"/>
</dbReference>
<dbReference type="EMBL" id="KN818234">
    <property type="protein sequence ID" value="KIL66902.1"/>
    <property type="molecule type" value="Genomic_DNA"/>
</dbReference>
<feature type="compositionally biased region" description="Low complexity" evidence="8">
    <location>
        <begin position="236"/>
        <end position="258"/>
    </location>
</feature>
<feature type="region of interest" description="Disordered" evidence="8">
    <location>
        <begin position="1"/>
        <end position="121"/>
    </location>
</feature>
<name>A0A0C2WYJ9_AMAMK</name>
<dbReference type="Pfam" id="PF00225">
    <property type="entry name" value="Kinesin"/>
    <property type="match status" value="2"/>
</dbReference>
<dbReference type="PRINTS" id="PR00380">
    <property type="entry name" value="KINESINHEAVY"/>
</dbReference>
<dbReference type="Proteomes" id="UP000054549">
    <property type="component" value="Unassembled WGS sequence"/>
</dbReference>
<feature type="binding site" evidence="5">
    <location>
        <begin position="297"/>
        <end position="304"/>
    </location>
    <ligand>
        <name>ATP</name>
        <dbReference type="ChEBI" id="CHEBI:30616"/>
    </ligand>
</feature>
<dbReference type="OrthoDB" id="3176171at2759"/>
<keyword evidence="3 7" id="KW-0175">Coiled coil</keyword>
<feature type="compositionally biased region" description="Basic and acidic residues" evidence="8">
    <location>
        <begin position="439"/>
        <end position="449"/>
    </location>
</feature>
<evidence type="ECO:0000256" key="6">
    <source>
        <dbReference type="RuleBase" id="RU000394"/>
    </source>
</evidence>
<evidence type="ECO:0000313" key="10">
    <source>
        <dbReference type="EMBL" id="KIL66902.1"/>
    </source>
</evidence>
<reference evidence="10 11" key="1">
    <citation type="submission" date="2014-04" db="EMBL/GenBank/DDBJ databases">
        <title>Evolutionary Origins and Diversification of the Mycorrhizal Mutualists.</title>
        <authorList>
            <consortium name="DOE Joint Genome Institute"/>
            <consortium name="Mycorrhizal Genomics Consortium"/>
            <person name="Kohler A."/>
            <person name="Kuo A."/>
            <person name="Nagy L.G."/>
            <person name="Floudas D."/>
            <person name="Copeland A."/>
            <person name="Barry K.W."/>
            <person name="Cichocki N."/>
            <person name="Veneault-Fourrey C."/>
            <person name="LaButti K."/>
            <person name="Lindquist E.A."/>
            <person name="Lipzen A."/>
            <person name="Lundell T."/>
            <person name="Morin E."/>
            <person name="Murat C."/>
            <person name="Riley R."/>
            <person name="Ohm R."/>
            <person name="Sun H."/>
            <person name="Tunlid A."/>
            <person name="Henrissat B."/>
            <person name="Grigoriev I.V."/>
            <person name="Hibbett D.S."/>
            <person name="Martin F."/>
        </authorList>
    </citation>
    <scope>NUCLEOTIDE SEQUENCE [LARGE SCALE GENOMIC DNA]</scope>
    <source>
        <strain evidence="10 11">Koide BX008</strain>
    </source>
</reference>
<keyword evidence="4 5" id="KW-0505">Motor protein</keyword>
<dbReference type="PANTHER" id="PTHR47968">
    <property type="entry name" value="CENTROMERE PROTEIN E"/>
    <property type="match status" value="1"/>
</dbReference>
<dbReference type="PROSITE" id="PS00411">
    <property type="entry name" value="KINESIN_MOTOR_1"/>
    <property type="match status" value="1"/>
</dbReference>
<dbReference type="GO" id="GO:0005874">
    <property type="term" value="C:microtubule"/>
    <property type="evidence" value="ECO:0007669"/>
    <property type="project" value="UniProtKB-KW"/>
</dbReference>
<evidence type="ECO:0000256" key="1">
    <source>
        <dbReference type="ARBA" id="ARBA00022741"/>
    </source>
</evidence>
<feature type="compositionally biased region" description="Low complexity" evidence="8">
    <location>
        <begin position="31"/>
        <end position="47"/>
    </location>
</feature>
<keyword evidence="1 5" id="KW-0547">Nucleotide-binding</keyword>
<feature type="compositionally biased region" description="Polar residues" evidence="8">
    <location>
        <begin position="112"/>
        <end position="121"/>
    </location>
</feature>
<dbReference type="SMART" id="SM00129">
    <property type="entry name" value="KISc"/>
    <property type="match status" value="1"/>
</dbReference>
<comment type="similarity">
    <text evidence="5 6">Belongs to the TRAFAC class myosin-kinesin ATPase superfamily. Kinesin family.</text>
</comment>
<sequence length="983" mass="106749">MTLPTTTPQVSRIARPRPSSSLSFATPAKGPPGSVSYSRSQSSLSSVPPTPITNGGKYKAALSTESKPRNIHFPRSKTPLPTVPGSPKTPSRPNSRTGKRPESVCSGAGTWGRTTPSLPLFGTTQLSEMDVSNVDPEDVLVDSHTVEPGDVSGELALDILDSADPPDVDDEGANNAGKHDKVMVSVRIKGSSPSSANAGNGGSKQQHCHAGAWTYAPEMNTIMLNAAFAKHPQLFSSSSPSSLSPESPSSNSSNTGSSFAYDTVLTGRTNKPIYTRTARSHVLAAMEGYNAVVFAYGQTASGKTYTLSGDEEGGEPGIIPRAMRDVFATIKKTPDREYLLRCSYLEIYNETIFDLLAPPSSAAANPVQIQGSGSLLKGGNSDVILTPLREEVVTSLKGVKEVLRRGESNRRTACTDWNERSSRSHSVFRMVIESREKDESVAARQKRIEEEGEDKEDEESVAAALLNTSMGGRRTPGLASGRQTPAQLGGPRLQAKGGRSVRTSVLSLIDLAGSEKATSDKERTREGKYINTSLLTLGTVIGTLADNAGKKKSDYVPYRNSKLTRLLQPSLSGNARISVICTINPDAGAISETMSTLLFAKRIKNVKLNAQKKEVVDTEALIERYKKEIEDLKQRLAEREHEAEVHSPSRRLSTKEKADESKAMKDLNARIQQLTKLILTSQTVDEAKADESRPASPVKVDFDMSPYQLQQELLNTKNQIESQATQILALEEALLARPPLPTSASENEKDALITAQNKTIRELEIVVRGYEDNLGEPLRKVKEDVEREWIEKVEEEKRKKEEKGKWAEELVKQLDRERRTRQKLENERRALAAFVSKFDSLGLGMALSSPSGSAAASIATAAVALKTPTRTGGSVIKTSPVGDRNKLKKVDECEKENAVEGVSTCISASEIILPLSATPSPMKMDWLLRGQQHQLLQGPTMLLMEQMPEEVAWCGDLSFEVGAASPGKERDMREVFGGKENVV</sequence>
<accession>A0A0C2WYJ9</accession>
<feature type="domain" description="Kinesin motor" evidence="9">
    <location>
        <begin position="181"/>
        <end position="606"/>
    </location>
</feature>
<dbReference type="Gene3D" id="3.40.850.10">
    <property type="entry name" value="Kinesin motor domain"/>
    <property type="match status" value="1"/>
</dbReference>
<dbReference type="PROSITE" id="PS50067">
    <property type="entry name" value="KINESIN_MOTOR_2"/>
    <property type="match status" value="1"/>
</dbReference>
<feature type="region of interest" description="Disordered" evidence="8">
    <location>
        <begin position="636"/>
        <end position="658"/>
    </location>
</feature>
<dbReference type="InterPro" id="IPR019821">
    <property type="entry name" value="Kinesin_motor_CS"/>
</dbReference>
<dbReference type="InParanoid" id="A0A0C2WYJ9"/>
<evidence type="ECO:0000256" key="3">
    <source>
        <dbReference type="ARBA" id="ARBA00023054"/>
    </source>
</evidence>
<dbReference type="AlphaFoldDB" id="A0A0C2WYJ9"/>
<dbReference type="PANTHER" id="PTHR47968:SF75">
    <property type="entry name" value="CENTROMERE-ASSOCIATED PROTEIN E"/>
    <property type="match status" value="1"/>
</dbReference>
<evidence type="ECO:0000259" key="9">
    <source>
        <dbReference type="PROSITE" id="PS50067"/>
    </source>
</evidence>